<sequence length="40" mass="4648">MTGVLVIKKGKWMKIHCNNNQQGQGSPNLSAFTYRQNRIW</sequence>
<keyword evidence="2" id="KW-1185">Reference proteome</keyword>
<dbReference type="Proteomes" id="UP000078286">
    <property type="component" value="Unassembled WGS sequence"/>
</dbReference>
<dbReference type="EMBL" id="LXEO01000027">
    <property type="protein sequence ID" value="OAT17421.1"/>
    <property type="molecule type" value="Genomic_DNA"/>
</dbReference>
<protein>
    <submittedName>
        <fullName evidence="1">Uncharacterized protein</fullName>
    </submittedName>
</protein>
<proteinExistence type="predicted"/>
<dbReference type="AlphaFoldDB" id="A0A1B7HP55"/>
<gene>
    <name evidence="1" type="ORF">M979_2185</name>
</gene>
<evidence type="ECO:0000313" key="2">
    <source>
        <dbReference type="Proteomes" id="UP000078286"/>
    </source>
</evidence>
<accession>A0A1B7HP55</accession>
<dbReference type="PATRIC" id="fig|1354255.3.peg.2261"/>
<comment type="caution">
    <text evidence="1">The sequence shown here is derived from an EMBL/GenBank/DDBJ whole genome shotgun (WGS) entry which is preliminary data.</text>
</comment>
<reference evidence="1 2" key="1">
    <citation type="submission" date="2016-04" db="EMBL/GenBank/DDBJ databases">
        <title>ATOL: Assembling a taxonomically balanced genome-scale reconstruction of the evolutionary history of the Enterobacteriaceae.</title>
        <authorList>
            <person name="Plunkett G.III."/>
            <person name="Neeno-Eckwall E.C."/>
            <person name="Glasner J.D."/>
            <person name="Perna N.T."/>
        </authorList>
    </citation>
    <scope>NUCLEOTIDE SEQUENCE [LARGE SCALE GENOMIC DNA]</scope>
    <source>
        <strain evidence="1 2">ATCC 51607</strain>
    </source>
</reference>
<evidence type="ECO:0000313" key="1">
    <source>
        <dbReference type="EMBL" id="OAT17421.1"/>
    </source>
</evidence>
<organism evidence="1 2">
    <name type="scientific">Buttiauxella noackiae ATCC 51607</name>
    <dbReference type="NCBI Taxonomy" id="1354255"/>
    <lineage>
        <taxon>Bacteria</taxon>
        <taxon>Pseudomonadati</taxon>
        <taxon>Pseudomonadota</taxon>
        <taxon>Gammaproteobacteria</taxon>
        <taxon>Enterobacterales</taxon>
        <taxon>Enterobacteriaceae</taxon>
        <taxon>Buttiauxella</taxon>
    </lineage>
</organism>
<name>A0A1B7HP55_9ENTR</name>